<dbReference type="Proteomes" id="UP000479691">
    <property type="component" value="Unassembled WGS sequence"/>
</dbReference>
<reference evidence="1 2" key="1">
    <citation type="submission" date="2019-06" db="EMBL/GenBank/DDBJ databases">
        <authorList>
            <person name="Palmer J.M."/>
        </authorList>
    </citation>
    <scope>NUCLEOTIDE SEQUENCE [LARGE SCALE GENOMIC DNA]</scope>
    <source>
        <strain evidence="1 2">TWF788</strain>
    </source>
</reference>
<protein>
    <submittedName>
        <fullName evidence="1">Uncharacterized protein</fullName>
    </submittedName>
</protein>
<name>A0A7C8K3G9_ORBOL</name>
<dbReference type="AlphaFoldDB" id="A0A7C8K3G9"/>
<proteinExistence type="predicted"/>
<evidence type="ECO:0000313" key="2">
    <source>
        <dbReference type="Proteomes" id="UP000479691"/>
    </source>
</evidence>
<gene>
    <name evidence="1" type="ORF">TWF788_003197</name>
</gene>
<comment type="caution">
    <text evidence="1">The sequence shown here is derived from an EMBL/GenBank/DDBJ whole genome shotgun (WGS) entry which is preliminary data.</text>
</comment>
<accession>A0A7C8K3G9</accession>
<evidence type="ECO:0000313" key="1">
    <source>
        <dbReference type="EMBL" id="KAF3160242.1"/>
    </source>
</evidence>
<organism evidence="1 2">
    <name type="scientific">Orbilia oligospora</name>
    <name type="common">Nematode-trapping fungus</name>
    <name type="synonym">Arthrobotrys oligospora</name>
    <dbReference type="NCBI Taxonomy" id="2813651"/>
    <lineage>
        <taxon>Eukaryota</taxon>
        <taxon>Fungi</taxon>
        <taxon>Dikarya</taxon>
        <taxon>Ascomycota</taxon>
        <taxon>Pezizomycotina</taxon>
        <taxon>Orbiliomycetes</taxon>
        <taxon>Orbiliales</taxon>
        <taxon>Orbiliaceae</taxon>
        <taxon>Orbilia</taxon>
    </lineage>
</organism>
<dbReference type="EMBL" id="JAABOE010000168">
    <property type="protein sequence ID" value="KAF3160242.1"/>
    <property type="molecule type" value="Genomic_DNA"/>
</dbReference>
<sequence length="114" mass="13100">MSKTKTLLCRCLWFAGQTIEFLVRNSYYPSWAVKIEDLAQYLAFENINNNTVHYPPPSDPIKCSKVIVDCDYLVVGHISIYQTSNIAKDLVPDLGRRWWSFVAGSFIFRNGFEG</sequence>